<dbReference type="STRING" id="341036.SAMN05660649_03879"/>
<proteinExistence type="inferred from homology"/>
<dbReference type="GO" id="GO:0015689">
    <property type="term" value="P:molybdate ion transport"/>
    <property type="evidence" value="ECO:0007669"/>
    <property type="project" value="InterPro"/>
</dbReference>
<keyword evidence="4" id="KW-0500">Molybdenum</keyword>
<dbReference type="GO" id="GO:0046872">
    <property type="term" value="F:metal ion binding"/>
    <property type="evidence" value="ECO:0007669"/>
    <property type="project" value="UniProtKB-KW"/>
</dbReference>
<evidence type="ECO:0000313" key="5">
    <source>
        <dbReference type="EMBL" id="SFH10395.1"/>
    </source>
</evidence>
<dbReference type="AlphaFoldDB" id="A0A1I2XA64"/>
<dbReference type="PANTHER" id="PTHR30632:SF0">
    <property type="entry name" value="SULFATE-BINDING PROTEIN"/>
    <property type="match status" value="1"/>
</dbReference>
<evidence type="ECO:0000256" key="3">
    <source>
        <dbReference type="ARBA" id="ARBA00022729"/>
    </source>
</evidence>
<protein>
    <submittedName>
        <fullName evidence="5">Molybdate transport system substrate-binding protein</fullName>
    </submittedName>
</protein>
<name>A0A1I2XA64_9FIRM</name>
<dbReference type="Gene3D" id="3.40.190.10">
    <property type="entry name" value="Periplasmic binding protein-like II"/>
    <property type="match status" value="2"/>
</dbReference>
<keyword evidence="2 4" id="KW-0479">Metal-binding</keyword>
<feature type="binding site" evidence="4">
    <location>
        <position position="82"/>
    </location>
    <ligand>
        <name>molybdate</name>
        <dbReference type="ChEBI" id="CHEBI:36264"/>
    </ligand>
</feature>
<dbReference type="Proteomes" id="UP000199337">
    <property type="component" value="Unassembled WGS sequence"/>
</dbReference>
<evidence type="ECO:0000256" key="4">
    <source>
        <dbReference type="PIRSR" id="PIRSR004846-1"/>
    </source>
</evidence>
<accession>A0A1I2XA64</accession>
<dbReference type="PANTHER" id="PTHR30632">
    <property type="entry name" value="MOLYBDATE-BINDING PERIPLASMIC PROTEIN"/>
    <property type="match status" value="1"/>
</dbReference>
<dbReference type="SUPFAM" id="SSF53850">
    <property type="entry name" value="Periplasmic binding protein-like II"/>
    <property type="match status" value="1"/>
</dbReference>
<reference evidence="6" key="1">
    <citation type="submission" date="2016-10" db="EMBL/GenBank/DDBJ databases">
        <authorList>
            <person name="Varghese N."/>
            <person name="Submissions S."/>
        </authorList>
    </citation>
    <scope>NUCLEOTIDE SEQUENCE [LARGE SCALE GENOMIC DNA]</scope>
    <source>
        <strain evidence="6">DSM 17038</strain>
    </source>
</reference>
<comment type="similarity">
    <text evidence="1">Belongs to the bacterial solute-binding protein ModA family.</text>
</comment>
<feature type="binding site" evidence="4">
    <location>
        <position position="213"/>
    </location>
    <ligand>
        <name>molybdate</name>
        <dbReference type="ChEBI" id="CHEBI:36264"/>
    </ligand>
</feature>
<keyword evidence="3" id="KW-0732">Signal</keyword>
<keyword evidence="6" id="KW-1185">Reference proteome</keyword>
<dbReference type="NCBIfam" id="TIGR01256">
    <property type="entry name" value="modA"/>
    <property type="match status" value="1"/>
</dbReference>
<dbReference type="GO" id="GO:0030973">
    <property type="term" value="F:molybdate ion binding"/>
    <property type="evidence" value="ECO:0007669"/>
    <property type="project" value="TreeGrafter"/>
</dbReference>
<gene>
    <name evidence="5" type="ORF">SAMN05660649_03879</name>
</gene>
<dbReference type="PROSITE" id="PS51257">
    <property type="entry name" value="PROKAR_LIPOPROTEIN"/>
    <property type="match status" value="1"/>
</dbReference>
<dbReference type="Pfam" id="PF13531">
    <property type="entry name" value="SBP_bac_11"/>
    <property type="match status" value="1"/>
</dbReference>
<sequence>MYNQLAKNIKLWPISFMVILLAILLLAGCGAPENRSGQPAAEADKASLFAYVGAGLKEPFSEIARLYEQKTGVKVETSYNNSGALLNQMETAGKGDIFMPGSMPYIQKAEQAGQLGEMVGPIAYHTPAIITPKGNPAQISQIQDLAKPGVKIIMPDKEATAMGKAAFEIFDKLEITKQVEENILTYTETPMKAAEMLMMGQGNAGITELSMVYKNRDKLDVIEIDPAVNIIEEIPCAMLTFSTQQEQAKDFLKFVEEEGPAIFAQYGFKTEA</sequence>
<organism evidence="5 6">
    <name type="scientific">Desulfotruncus arcticus DSM 17038</name>
    <dbReference type="NCBI Taxonomy" id="1121424"/>
    <lineage>
        <taxon>Bacteria</taxon>
        <taxon>Bacillati</taxon>
        <taxon>Bacillota</taxon>
        <taxon>Clostridia</taxon>
        <taxon>Eubacteriales</taxon>
        <taxon>Desulfallaceae</taxon>
        <taxon>Desulfotruncus</taxon>
    </lineage>
</organism>
<dbReference type="CDD" id="cd13517">
    <property type="entry name" value="PBP2_ModA3_like"/>
    <property type="match status" value="1"/>
</dbReference>
<dbReference type="EMBL" id="FOOX01000016">
    <property type="protein sequence ID" value="SFH10395.1"/>
    <property type="molecule type" value="Genomic_DNA"/>
</dbReference>
<evidence type="ECO:0000313" key="6">
    <source>
        <dbReference type="Proteomes" id="UP000199337"/>
    </source>
</evidence>
<evidence type="ECO:0000256" key="1">
    <source>
        <dbReference type="ARBA" id="ARBA00009175"/>
    </source>
</evidence>
<dbReference type="InterPro" id="IPR005950">
    <property type="entry name" value="ModA"/>
</dbReference>
<dbReference type="PIRSF" id="PIRSF004846">
    <property type="entry name" value="ModA"/>
    <property type="match status" value="1"/>
</dbReference>
<evidence type="ECO:0000256" key="2">
    <source>
        <dbReference type="ARBA" id="ARBA00022723"/>
    </source>
</evidence>
<dbReference type="InterPro" id="IPR050682">
    <property type="entry name" value="ModA/WtpA"/>
</dbReference>